<dbReference type="SUPFAM" id="SSF56436">
    <property type="entry name" value="C-type lectin-like"/>
    <property type="match status" value="1"/>
</dbReference>
<evidence type="ECO:0000256" key="5">
    <source>
        <dbReference type="ARBA" id="ARBA00023157"/>
    </source>
</evidence>
<dbReference type="InterPro" id="IPR033992">
    <property type="entry name" value="NKR-like_CTLD"/>
</dbReference>
<dbReference type="InterPro" id="IPR016186">
    <property type="entry name" value="C-type_lectin-like/link_sf"/>
</dbReference>
<dbReference type="KEGG" id="asn:102379257"/>
<keyword evidence="4 6" id="KW-1133">Transmembrane helix</keyword>
<evidence type="ECO:0000313" key="8">
    <source>
        <dbReference type="Proteomes" id="UP000189705"/>
    </source>
</evidence>
<dbReference type="PANTHER" id="PTHR46784:SF1">
    <property type="entry name" value="KILLER CELL LECTIN-LIKE RECEPTOR SUBFAMILY B MEMBER 1"/>
    <property type="match status" value="1"/>
</dbReference>
<dbReference type="RefSeq" id="XP_025050978.1">
    <property type="nucleotide sequence ID" value="XM_025195193.1"/>
</dbReference>
<evidence type="ECO:0000256" key="2">
    <source>
        <dbReference type="ARBA" id="ARBA00022734"/>
    </source>
</evidence>
<evidence type="ECO:0000259" key="7">
    <source>
        <dbReference type="PROSITE" id="PS50041"/>
    </source>
</evidence>
<protein>
    <submittedName>
        <fullName evidence="9">Killer cell lectin-like receptor subfamily B member 1B allele C</fullName>
    </submittedName>
</protein>
<evidence type="ECO:0000313" key="9">
    <source>
        <dbReference type="RefSeq" id="XP_025050978.1"/>
    </source>
</evidence>
<dbReference type="PROSITE" id="PS50041">
    <property type="entry name" value="C_TYPE_LECTIN_2"/>
    <property type="match status" value="1"/>
</dbReference>
<evidence type="ECO:0000256" key="4">
    <source>
        <dbReference type="ARBA" id="ARBA00022989"/>
    </source>
</evidence>
<dbReference type="GO" id="GO:0042269">
    <property type="term" value="P:regulation of natural killer cell mediated cytotoxicity"/>
    <property type="evidence" value="ECO:0007669"/>
    <property type="project" value="TreeGrafter"/>
</dbReference>
<keyword evidence="8" id="KW-1185">Reference proteome</keyword>
<name>A0A3Q0FYY0_ALLSI</name>
<dbReference type="Proteomes" id="UP000189705">
    <property type="component" value="Unplaced"/>
</dbReference>
<proteinExistence type="predicted"/>
<comment type="subcellular location">
    <subcellularLocation>
        <location evidence="1">Membrane</location>
        <topology evidence="1">Single-pass type II membrane protein</topology>
    </subcellularLocation>
</comment>
<accession>A0A3Q0FYY0</accession>
<dbReference type="CDD" id="cd03593">
    <property type="entry name" value="CLECT_NK_receptors_like"/>
    <property type="match status" value="1"/>
</dbReference>
<dbReference type="InterPro" id="IPR001304">
    <property type="entry name" value="C-type_lectin-like"/>
</dbReference>
<evidence type="ECO:0000256" key="3">
    <source>
        <dbReference type="ARBA" id="ARBA00022968"/>
    </source>
</evidence>
<keyword evidence="6" id="KW-0812">Transmembrane</keyword>
<dbReference type="GeneID" id="102379257"/>
<dbReference type="InterPro" id="IPR051527">
    <property type="entry name" value="KLR_subfamily_B"/>
</dbReference>
<evidence type="ECO:0000256" key="1">
    <source>
        <dbReference type="ARBA" id="ARBA00004606"/>
    </source>
</evidence>
<dbReference type="GO" id="GO:0038023">
    <property type="term" value="F:signaling receptor activity"/>
    <property type="evidence" value="ECO:0007669"/>
    <property type="project" value="TreeGrafter"/>
</dbReference>
<keyword evidence="2" id="KW-0430">Lectin</keyword>
<keyword evidence="5" id="KW-1015">Disulfide bond</keyword>
<dbReference type="GO" id="GO:0009986">
    <property type="term" value="C:cell surface"/>
    <property type="evidence" value="ECO:0007669"/>
    <property type="project" value="TreeGrafter"/>
</dbReference>
<keyword evidence="3" id="KW-0735">Signal-anchor</keyword>
<organism evidence="8 9">
    <name type="scientific">Alligator sinensis</name>
    <name type="common">Chinese alligator</name>
    <dbReference type="NCBI Taxonomy" id="38654"/>
    <lineage>
        <taxon>Eukaryota</taxon>
        <taxon>Metazoa</taxon>
        <taxon>Chordata</taxon>
        <taxon>Craniata</taxon>
        <taxon>Vertebrata</taxon>
        <taxon>Euteleostomi</taxon>
        <taxon>Archelosauria</taxon>
        <taxon>Archosauria</taxon>
        <taxon>Crocodylia</taxon>
        <taxon>Alligatoridae</taxon>
        <taxon>Alligatorinae</taxon>
        <taxon>Alligator</taxon>
    </lineage>
</organism>
<dbReference type="AlphaFoldDB" id="A0A3Q0FYY0"/>
<dbReference type="GO" id="GO:0005886">
    <property type="term" value="C:plasma membrane"/>
    <property type="evidence" value="ECO:0007669"/>
    <property type="project" value="TreeGrafter"/>
</dbReference>
<feature type="transmembrane region" description="Helical" evidence="6">
    <location>
        <begin position="39"/>
        <end position="61"/>
    </location>
</feature>
<dbReference type="Gene3D" id="3.10.100.10">
    <property type="entry name" value="Mannose-Binding Protein A, subunit A"/>
    <property type="match status" value="1"/>
</dbReference>
<sequence length="242" mass="26270">MAGEIVYADLNMPSEPPCPKPPSSRRKLSPQVSPRWHRVALCAGWIGNIILGTAVIAMVLWGQGNCGHAGTPEAGSGNTSPTTGSACQEQIRSDLIQSLCPPPQHSSAEGPGCRLCPVDWRLPGDKCYWVSTKPKSWNESREECAARSSQLLLIQDREDLDFMKNLTVANKHFWIGLFVPSPEKGWTWLNGSQLNPAVLPVPGLPEGKVCGAVSGNQIQSESCSTGFLWICQKDAVLIQLRL</sequence>
<dbReference type="InParanoid" id="A0A3Q0FYY0"/>
<gene>
    <name evidence="9" type="primary">LOC102379257</name>
</gene>
<feature type="domain" description="C-type lectin" evidence="7">
    <location>
        <begin position="123"/>
        <end position="232"/>
    </location>
</feature>
<reference evidence="9" key="1">
    <citation type="submission" date="2025-08" db="UniProtKB">
        <authorList>
            <consortium name="RefSeq"/>
        </authorList>
    </citation>
    <scope>IDENTIFICATION</scope>
</reference>
<dbReference type="SMART" id="SM00034">
    <property type="entry name" value="CLECT"/>
    <property type="match status" value="1"/>
</dbReference>
<dbReference type="InterPro" id="IPR016187">
    <property type="entry name" value="CTDL_fold"/>
</dbReference>
<keyword evidence="6" id="KW-0472">Membrane</keyword>
<evidence type="ECO:0000256" key="6">
    <source>
        <dbReference type="SAM" id="Phobius"/>
    </source>
</evidence>
<dbReference type="PANTHER" id="PTHR46784">
    <property type="entry name" value="KILLER CELL LECTIN-LIKE RECEPTOR SUBFAMILY B MEMBER 1"/>
    <property type="match status" value="1"/>
</dbReference>
<dbReference type="Pfam" id="PF00059">
    <property type="entry name" value="Lectin_C"/>
    <property type="match status" value="1"/>
</dbReference>
<dbReference type="GO" id="GO:0030246">
    <property type="term" value="F:carbohydrate binding"/>
    <property type="evidence" value="ECO:0007669"/>
    <property type="project" value="UniProtKB-KW"/>
</dbReference>